<feature type="signal peptide" evidence="5">
    <location>
        <begin position="1"/>
        <end position="39"/>
    </location>
</feature>
<gene>
    <name evidence="8" type="ORF">I4J89_08490</name>
</gene>
<dbReference type="InterPro" id="IPR006311">
    <property type="entry name" value="TAT_signal"/>
</dbReference>
<dbReference type="Proteomes" id="UP000598146">
    <property type="component" value="Unassembled WGS sequence"/>
</dbReference>
<keyword evidence="9" id="KW-1185">Reference proteome</keyword>
<dbReference type="PROSITE" id="PS51318">
    <property type="entry name" value="TAT"/>
    <property type="match status" value="1"/>
</dbReference>
<dbReference type="Gene3D" id="2.60.120.200">
    <property type="match status" value="1"/>
</dbReference>
<dbReference type="GO" id="GO:0005975">
    <property type="term" value="P:carbohydrate metabolic process"/>
    <property type="evidence" value="ECO:0007669"/>
    <property type="project" value="InterPro"/>
</dbReference>
<evidence type="ECO:0000259" key="7">
    <source>
        <dbReference type="PROSITE" id="PS51762"/>
    </source>
</evidence>
<reference evidence="8" key="1">
    <citation type="submission" date="2020-11" db="EMBL/GenBank/DDBJ databases">
        <title>Isolation and identification of active actinomycetes.</title>
        <authorList>
            <person name="Sun X."/>
        </authorList>
    </citation>
    <scope>NUCLEOTIDE SEQUENCE</scope>
    <source>
        <strain evidence="8">NEAU-A11</strain>
    </source>
</reference>
<dbReference type="GO" id="GO:0004553">
    <property type="term" value="F:hydrolase activity, hydrolyzing O-glycosyl compounds"/>
    <property type="evidence" value="ECO:0007669"/>
    <property type="project" value="InterPro"/>
</dbReference>
<evidence type="ECO:0000256" key="5">
    <source>
        <dbReference type="SAM" id="SignalP"/>
    </source>
</evidence>
<dbReference type="InterPro" id="IPR008979">
    <property type="entry name" value="Galactose-bd-like_sf"/>
</dbReference>
<feature type="domain" description="F5/8 type C" evidence="6">
    <location>
        <begin position="32"/>
        <end position="169"/>
    </location>
</feature>
<proteinExistence type="inferred from homology"/>
<dbReference type="SUPFAM" id="SSF49899">
    <property type="entry name" value="Concanavalin A-like lectins/glucanases"/>
    <property type="match status" value="1"/>
</dbReference>
<dbReference type="PROSITE" id="PS50022">
    <property type="entry name" value="FA58C_3"/>
    <property type="match status" value="2"/>
</dbReference>
<dbReference type="Pfam" id="PF00754">
    <property type="entry name" value="F5_F8_type_C"/>
    <property type="match status" value="2"/>
</dbReference>
<dbReference type="InterPro" id="IPR013320">
    <property type="entry name" value="ConA-like_dom_sf"/>
</dbReference>
<name>A0A931C3E7_9ACTN</name>
<comment type="similarity">
    <text evidence="1">Belongs to the glycosyl hydrolase 16 family.</text>
</comment>
<dbReference type="PROSITE" id="PS01034">
    <property type="entry name" value="GH16_1"/>
    <property type="match status" value="1"/>
</dbReference>
<dbReference type="InterPro" id="IPR050546">
    <property type="entry name" value="Glycosyl_Hydrlase_16"/>
</dbReference>
<dbReference type="SUPFAM" id="SSF49785">
    <property type="entry name" value="Galactose-binding domain-like"/>
    <property type="match status" value="2"/>
</dbReference>
<feature type="domain" description="F5/8 type C" evidence="6">
    <location>
        <begin position="180"/>
        <end position="323"/>
    </location>
</feature>
<dbReference type="PROSITE" id="PS51762">
    <property type="entry name" value="GH16_2"/>
    <property type="match status" value="1"/>
</dbReference>
<sequence length="578" mass="62596">MTVQVSDPPRSRRRLLMLAAALGGLLTSFLAVTAGDADAAEVVVSQNKPVTASSVEWAGTPASAAVDGNTGTRWSSAFAASQWFQVDLGTATAVSRVAINWEGAYARAFTIQLSTDGASWNQAYATTTGTGGQQSIPVSGTARYVRINLTQRALEIYGYSFWEFQVFAGGTTPTSPTPTASPSNPGGTRLLSYAKPARASTEQNDPQCNPCTADKAFDNDPASRWATNPTGGWVDPGWIQVDLGATAQISQVVLQWDPAYARSYQIQVSGDGTNWTSIYSTTTGDGLKDVINATGTGRYVRMYGTARSSAYGYSLWEFSVYGTGGNPTAPPAKPADPTFPATRLVFSDEFNGAAGSKPDTAKWTYDPGFPQNGEVQYYTADSANAAMNGTGALVIEARREASNGRDYTSHRMNTSNKFHVQYGRIEARIRVPKGNGLWPAFWMMGDDFLQGRPWPYNGEIDIMEVLGRNTSEAYSTLHAPAYNGGGGYGQKYATPDLSLDFHTYAAEWDSKGIRFFLDNQLVFTANKETVENTRGPWIFDHKFYLILNLAVGGDFPGPIDATTPFPSRMLVDYVRVYQ</sequence>
<keyword evidence="3" id="KW-0378">Hydrolase</keyword>
<organism evidence="8 9">
    <name type="scientific">Actinoplanes aureus</name>
    <dbReference type="NCBI Taxonomy" id="2792083"/>
    <lineage>
        <taxon>Bacteria</taxon>
        <taxon>Bacillati</taxon>
        <taxon>Actinomycetota</taxon>
        <taxon>Actinomycetes</taxon>
        <taxon>Micromonosporales</taxon>
        <taxon>Micromonosporaceae</taxon>
        <taxon>Actinoplanes</taxon>
    </lineage>
</organism>
<comment type="caution">
    <text evidence="8">The sequence shown here is derived from an EMBL/GenBank/DDBJ whole genome shotgun (WGS) entry which is preliminary data.</text>
</comment>
<evidence type="ECO:0000256" key="4">
    <source>
        <dbReference type="ARBA" id="ARBA00023295"/>
    </source>
</evidence>
<evidence type="ECO:0000256" key="1">
    <source>
        <dbReference type="ARBA" id="ARBA00006865"/>
    </source>
</evidence>
<evidence type="ECO:0000256" key="2">
    <source>
        <dbReference type="ARBA" id="ARBA00022729"/>
    </source>
</evidence>
<feature type="domain" description="GH16" evidence="7">
    <location>
        <begin position="321"/>
        <end position="578"/>
    </location>
</feature>
<dbReference type="CDD" id="cd08023">
    <property type="entry name" value="GH16_laminarinase_like"/>
    <property type="match status" value="1"/>
</dbReference>
<keyword evidence="2 5" id="KW-0732">Signal</keyword>
<dbReference type="Pfam" id="PF00722">
    <property type="entry name" value="Glyco_hydro_16"/>
    <property type="match status" value="1"/>
</dbReference>
<accession>A0A931C3E7</accession>
<feature type="chain" id="PRO_5037595852" evidence="5">
    <location>
        <begin position="40"/>
        <end position="578"/>
    </location>
</feature>
<dbReference type="PANTHER" id="PTHR10963">
    <property type="entry name" value="GLYCOSYL HYDROLASE-RELATED"/>
    <property type="match status" value="1"/>
</dbReference>
<evidence type="ECO:0000256" key="3">
    <source>
        <dbReference type="ARBA" id="ARBA00022801"/>
    </source>
</evidence>
<dbReference type="InterPro" id="IPR000757">
    <property type="entry name" value="Beta-glucanase-like"/>
</dbReference>
<protein>
    <submittedName>
        <fullName evidence="8">Discoidin domain-containing protein</fullName>
    </submittedName>
</protein>
<evidence type="ECO:0000259" key="6">
    <source>
        <dbReference type="PROSITE" id="PS50022"/>
    </source>
</evidence>
<evidence type="ECO:0000313" key="9">
    <source>
        <dbReference type="Proteomes" id="UP000598146"/>
    </source>
</evidence>
<dbReference type="InterPro" id="IPR000421">
    <property type="entry name" value="FA58C"/>
</dbReference>
<dbReference type="AlphaFoldDB" id="A0A931C3E7"/>
<dbReference type="PANTHER" id="PTHR10963:SF55">
    <property type="entry name" value="GLYCOSIDE HYDROLASE FAMILY 16 PROTEIN"/>
    <property type="match status" value="1"/>
</dbReference>
<keyword evidence="4" id="KW-0326">Glycosidase</keyword>
<dbReference type="EMBL" id="JADQTO010000003">
    <property type="protein sequence ID" value="MBG0561499.1"/>
    <property type="molecule type" value="Genomic_DNA"/>
</dbReference>
<evidence type="ECO:0000313" key="8">
    <source>
        <dbReference type="EMBL" id="MBG0561499.1"/>
    </source>
</evidence>
<dbReference type="InterPro" id="IPR008263">
    <property type="entry name" value="GH16_AS"/>
</dbReference>
<dbReference type="RefSeq" id="WP_196413284.1">
    <property type="nucleotide sequence ID" value="NZ_JADQTO010000003.1"/>
</dbReference>
<dbReference type="Gene3D" id="2.60.120.260">
    <property type="entry name" value="Galactose-binding domain-like"/>
    <property type="match status" value="2"/>
</dbReference>